<evidence type="ECO:0000256" key="3">
    <source>
        <dbReference type="ARBA" id="ARBA00022759"/>
    </source>
</evidence>
<dbReference type="PANTHER" id="PTHR30636">
    <property type="entry name" value="UPF0701 PROTEIN YICC"/>
    <property type="match status" value="1"/>
</dbReference>
<dbReference type="Pfam" id="PF08340">
    <property type="entry name" value="YicC-like_C"/>
    <property type="match status" value="1"/>
</dbReference>
<keyword evidence="4" id="KW-0378">Hydrolase</keyword>
<dbReference type="InterPro" id="IPR005229">
    <property type="entry name" value="YicC/YloC-like"/>
</dbReference>
<name>A0A9E8LW38_9BACI</name>
<dbReference type="PANTHER" id="PTHR30636:SF3">
    <property type="entry name" value="UPF0701 PROTEIN YICC"/>
    <property type="match status" value="1"/>
</dbReference>
<dbReference type="NCBIfam" id="TIGR00255">
    <property type="entry name" value="YicC/YloC family endoribonuclease"/>
    <property type="match status" value="1"/>
</dbReference>
<dbReference type="Proteomes" id="UP001164718">
    <property type="component" value="Chromosome"/>
</dbReference>
<comment type="cofactor">
    <cofactor evidence="1">
        <name>a divalent metal cation</name>
        <dbReference type="ChEBI" id="CHEBI:60240"/>
    </cofactor>
</comment>
<evidence type="ECO:0000259" key="6">
    <source>
        <dbReference type="Pfam" id="PF03755"/>
    </source>
</evidence>
<evidence type="ECO:0000259" key="7">
    <source>
        <dbReference type="Pfam" id="PF08340"/>
    </source>
</evidence>
<keyword evidence="9" id="KW-1185">Reference proteome</keyword>
<sequence length="291" mass="34278">MAVSMTGFGRSKLETESLTITVEIRSVNHRFLDCHFRMPQYLLRFEDKLKKIVQKHLSRGRVDCFITMDGENVVDRRLHIDWNLLDAYYQYIKELKNRYELKENITISHFMNEEPFISIVEEDVNNCKWSDQLFQSFEGAVLNLKNMRMSEGKRLENGLMDQLFELETMVKQMTLLAPQVKDELEGKLYRKVKDVTNGEFDETRILTEIALLAERTDITEELARLTSHLTEFHDTVKKNEPVGRKLDFLIQEMNRETNTIGSKTNVLQISKFVVNMKSVLEKMREQVQNIE</sequence>
<dbReference type="EMBL" id="CP106878">
    <property type="protein sequence ID" value="WAA10654.1"/>
    <property type="molecule type" value="Genomic_DNA"/>
</dbReference>
<comment type="similarity">
    <text evidence="5">Belongs to the YicC/YloC family.</text>
</comment>
<evidence type="ECO:0000256" key="4">
    <source>
        <dbReference type="ARBA" id="ARBA00022801"/>
    </source>
</evidence>
<protein>
    <submittedName>
        <fullName evidence="8">YicC family protein</fullName>
    </submittedName>
</protein>
<evidence type="ECO:0000256" key="1">
    <source>
        <dbReference type="ARBA" id="ARBA00001968"/>
    </source>
</evidence>
<organism evidence="8 9">
    <name type="scientific">Fervidibacillus albus</name>
    <dbReference type="NCBI Taxonomy" id="2980026"/>
    <lineage>
        <taxon>Bacteria</taxon>
        <taxon>Bacillati</taxon>
        <taxon>Bacillota</taxon>
        <taxon>Bacilli</taxon>
        <taxon>Bacillales</taxon>
        <taxon>Bacillaceae</taxon>
        <taxon>Fervidibacillus</taxon>
    </lineage>
</organism>
<dbReference type="InterPro" id="IPR013527">
    <property type="entry name" value="YicC-like_N"/>
</dbReference>
<dbReference type="InterPro" id="IPR013551">
    <property type="entry name" value="YicC-like_C"/>
</dbReference>
<dbReference type="GO" id="GO:0016787">
    <property type="term" value="F:hydrolase activity"/>
    <property type="evidence" value="ECO:0007669"/>
    <property type="project" value="UniProtKB-KW"/>
</dbReference>
<dbReference type="RefSeq" id="WP_275418452.1">
    <property type="nucleotide sequence ID" value="NZ_CP106878.1"/>
</dbReference>
<gene>
    <name evidence="8" type="ORF">OE104_04875</name>
</gene>
<feature type="domain" description="Endoribonuclease YicC-like N-terminal" evidence="6">
    <location>
        <begin position="4"/>
        <end position="156"/>
    </location>
</feature>
<proteinExistence type="inferred from homology"/>
<dbReference type="Pfam" id="PF03755">
    <property type="entry name" value="YicC-like_N"/>
    <property type="match status" value="1"/>
</dbReference>
<dbReference type="AlphaFoldDB" id="A0A9E8LW38"/>
<keyword evidence="2" id="KW-0540">Nuclease</keyword>
<reference evidence="8" key="1">
    <citation type="submission" date="2022-09" db="EMBL/GenBank/DDBJ databases">
        <title>Complete Genomes of Fervidibacillus albus and Fervidibacillus halotolerans isolated from tidal flat sediments.</title>
        <authorList>
            <person name="Kwon K.K."/>
            <person name="Yang S.-H."/>
            <person name="Park M.J."/>
            <person name="Oh H.-M."/>
        </authorList>
    </citation>
    <scope>NUCLEOTIDE SEQUENCE</scope>
    <source>
        <strain evidence="8">MEBiC13591</strain>
    </source>
</reference>
<evidence type="ECO:0000256" key="2">
    <source>
        <dbReference type="ARBA" id="ARBA00022722"/>
    </source>
</evidence>
<accession>A0A9E8LW38</accession>
<dbReference type="KEGG" id="faf:OE104_04875"/>
<evidence type="ECO:0000256" key="5">
    <source>
        <dbReference type="ARBA" id="ARBA00035648"/>
    </source>
</evidence>
<evidence type="ECO:0000313" key="9">
    <source>
        <dbReference type="Proteomes" id="UP001164718"/>
    </source>
</evidence>
<keyword evidence="3" id="KW-0255">Endonuclease</keyword>
<feature type="domain" description="Endoribonuclease YicC-like C-terminal" evidence="7">
    <location>
        <begin position="177"/>
        <end position="291"/>
    </location>
</feature>
<dbReference type="GO" id="GO:0004521">
    <property type="term" value="F:RNA endonuclease activity"/>
    <property type="evidence" value="ECO:0007669"/>
    <property type="project" value="InterPro"/>
</dbReference>
<evidence type="ECO:0000313" key="8">
    <source>
        <dbReference type="EMBL" id="WAA10654.1"/>
    </source>
</evidence>